<comment type="caution">
    <text evidence="18">The sequence shown here is derived from an EMBL/GenBank/DDBJ whole genome shotgun (WGS) entry which is preliminary data.</text>
</comment>
<keyword evidence="3" id="KW-0109">Calcium transport</keyword>
<feature type="compositionally biased region" description="Basic and acidic residues" evidence="15">
    <location>
        <begin position="2203"/>
        <end position="2216"/>
    </location>
</feature>
<evidence type="ECO:0000256" key="14">
    <source>
        <dbReference type="ARBA" id="ARBA00036634"/>
    </source>
</evidence>
<evidence type="ECO:0000256" key="6">
    <source>
        <dbReference type="ARBA" id="ARBA00022737"/>
    </source>
</evidence>
<evidence type="ECO:0000313" key="18">
    <source>
        <dbReference type="EMBL" id="RZF46766.1"/>
    </source>
</evidence>
<dbReference type="GO" id="GO:0008332">
    <property type="term" value="F:low voltage-gated calcium channel activity"/>
    <property type="evidence" value="ECO:0007669"/>
    <property type="project" value="TreeGrafter"/>
</dbReference>
<dbReference type="GO" id="GO:0086010">
    <property type="term" value="P:membrane depolarization during action potential"/>
    <property type="evidence" value="ECO:0007669"/>
    <property type="project" value="TreeGrafter"/>
</dbReference>
<feature type="compositionally biased region" description="Polar residues" evidence="15">
    <location>
        <begin position="1036"/>
        <end position="1050"/>
    </location>
</feature>
<dbReference type="FunFam" id="1.10.287.70:FF:000018">
    <property type="entry name" value="Voltage-dependent T-type calcium channel subunit alpha"/>
    <property type="match status" value="1"/>
</dbReference>
<dbReference type="Proteomes" id="UP000291343">
    <property type="component" value="Unassembled WGS sequence"/>
</dbReference>
<keyword evidence="9 16" id="KW-1133">Transmembrane helix</keyword>
<evidence type="ECO:0000256" key="4">
    <source>
        <dbReference type="ARBA" id="ARBA00022673"/>
    </source>
</evidence>
<feature type="compositionally biased region" description="Low complexity" evidence="15">
    <location>
        <begin position="306"/>
        <end position="317"/>
    </location>
</feature>
<feature type="transmembrane region" description="Helical" evidence="16">
    <location>
        <begin position="814"/>
        <end position="838"/>
    </location>
</feature>
<dbReference type="InterPro" id="IPR043203">
    <property type="entry name" value="VGCC_Ca_Na"/>
</dbReference>
<feature type="compositionally biased region" description="Basic and acidic residues" evidence="15">
    <location>
        <begin position="293"/>
        <end position="303"/>
    </location>
</feature>
<feature type="transmembrane region" description="Helical" evidence="16">
    <location>
        <begin position="1593"/>
        <end position="1616"/>
    </location>
</feature>
<feature type="transmembrane region" description="Helical" evidence="16">
    <location>
        <begin position="198"/>
        <end position="223"/>
    </location>
</feature>
<feature type="region of interest" description="Disordered" evidence="15">
    <location>
        <begin position="962"/>
        <end position="991"/>
    </location>
</feature>
<accession>A0A482XLG3</accession>
<keyword evidence="7" id="KW-0106">Calcium</keyword>
<dbReference type="FunFam" id="1.20.120.350:FF:000009">
    <property type="entry name" value="Voltage-dependent T-type calcium channel subunit alpha"/>
    <property type="match status" value="1"/>
</dbReference>
<feature type="region of interest" description="Disordered" evidence="15">
    <location>
        <begin position="2047"/>
        <end position="2084"/>
    </location>
</feature>
<evidence type="ECO:0000256" key="5">
    <source>
        <dbReference type="ARBA" id="ARBA00022692"/>
    </source>
</evidence>
<feature type="transmembrane region" description="Helical" evidence="16">
    <location>
        <begin position="1426"/>
        <end position="1445"/>
    </location>
</feature>
<proteinExistence type="predicted"/>
<evidence type="ECO:0000256" key="12">
    <source>
        <dbReference type="ARBA" id="ARBA00023180"/>
    </source>
</evidence>
<dbReference type="PANTHER" id="PTHR10037:SF230">
    <property type="entry name" value="CA[2+]-CHANNEL PROTEIN ALPHA[[1]] SUBUNIT T, ISOFORM F"/>
    <property type="match status" value="1"/>
</dbReference>
<evidence type="ECO:0000256" key="3">
    <source>
        <dbReference type="ARBA" id="ARBA00022568"/>
    </source>
</evidence>
<name>A0A482XLG3_LAOST</name>
<keyword evidence="11 16" id="KW-0472">Membrane</keyword>
<evidence type="ECO:0000256" key="15">
    <source>
        <dbReference type="SAM" id="MobiDB-lite"/>
    </source>
</evidence>
<feature type="compositionally biased region" description="Polar residues" evidence="15">
    <location>
        <begin position="978"/>
        <end position="991"/>
    </location>
</feature>
<feature type="transmembrane region" description="Helical" evidence="16">
    <location>
        <begin position="160"/>
        <end position="178"/>
    </location>
</feature>
<comment type="subcellular location">
    <subcellularLocation>
        <location evidence="1">Membrane</location>
        <topology evidence="1">Multi-pass membrane protein</topology>
    </subcellularLocation>
</comment>
<dbReference type="GO" id="GO:0005248">
    <property type="term" value="F:voltage-gated sodium channel activity"/>
    <property type="evidence" value="ECO:0007669"/>
    <property type="project" value="TreeGrafter"/>
</dbReference>
<feature type="transmembrane region" description="Helical" evidence="16">
    <location>
        <begin position="725"/>
        <end position="747"/>
    </location>
</feature>
<dbReference type="Gene3D" id="1.10.287.70">
    <property type="match status" value="4"/>
</dbReference>
<dbReference type="Pfam" id="PF00520">
    <property type="entry name" value="Ion_trans"/>
    <property type="match status" value="4"/>
</dbReference>
<dbReference type="EMBL" id="QKKF02005739">
    <property type="protein sequence ID" value="RZF46766.1"/>
    <property type="molecule type" value="Genomic_DNA"/>
</dbReference>
<feature type="transmembrane region" description="Helical" evidence="16">
    <location>
        <begin position="1673"/>
        <end position="1694"/>
    </location>
</feature>
<evidence type="ECO:0000256" key="8">
    <source>
        <dbReference type="ARBA" id="ARBA00022882"/>
    </source>
</evidence>
<dbReference type="PANTHER" id="PTHR10037">
    <property type="entry name" value="VOLTAGE-GATED CATION CHANNEL CALCIUM AND SODIUM"/>
    <property type="match status" value="1"/>
</dbReference>
<reference evidence="18 19" key="1">
    <citation type="journal article" date="2017" name="Gigascience">
        <title>Genome sequence of the small brown planthopper, Laodelphax striatellus.</title>
        <authorList>
            <person name="Zhu J."/>
            <person name="Jiang F."/>
            <person name="Wang X."/>
            <person name="Yang P."/>
            <person name="Bao Y."/>
            <person name="Zhao W."/>
            <person name="Wang W."/>
            <person name="Lu H."/>
            <person name="Wang Q."/>
            <person name="Cui N."/>
            <person name="Li J."/>
            <person name="Chen X."/>
            <person name="Luo L."/>
            <person name="Yu J."/>
            <person name="Kang L."/>
            <person name="Cui F."/>
        </authorList>
    </citation>
    <scope>NUCLEOTIDE SEQUENCE [LARGE SCALE GENOMIC DNA]</scope>
    <source>
        <strain evidence="18">Lst14</strain>
    </source>
</reference>
<dbReference type="STRING" id="195883.A0A482XLG3"/>
<evidence type="ECO:0000256" key="9">
    <source>
        <dbReference type="ARBA" id="ARBA00022989"/>
    </source>
</evidence>
<dbReference type="InterPro" id="IPR027359">
    <property type="entry name" value="Volt_channel_dom_sf"/>
</dbReference>
<dbReference type="GO" id="GO:0001518">
    <property type="term" value="C:voltage-gated sodium channel complex"/>
    <property type="evidence" value="ECO:0007669"/>
    <property type="project" value="TreeGrafter"/>
</dbReference>
<keyword evidence="5 16" id="KW-0812">Transmembrane</keyword>
<dbReference type="SUPFAM" id="SSF81324">
    <property type="entry name" value="Voltage-gated potassium channels"/>
    <property type="match status" value="4"/>
</dbReference>
<dbReference type="OrthoDB" id="416585at2759"/>
<feature type="transmembrane region" description="Helical" evidence="16">
    <location>
        <begin position="1706"/>
        <end position="1730"/>
    </location>
</feature>
<keyword evidence="13" id="KW-0407">Ion channel</keyword>
<dbReference type="GO" id="GO:0070509">
    <property type="term" value="P:calcium ion import"/>
    <property type="evidence" value="ECO:0007669"/>
    <property type="project" value="TreeGrafter"/>
</dbReference>
<evidence type="ECO:0000256" key="16">
    <source>
        <dbReference type="SAM" id="Phobius"/>
    </source>
</evidence>
<organism evidence="18 19">
    <name type="scientific">Laodelphax striatellus</name>
    <name type="common">Small brown planthopper</name>
    <name type="synonym">Delphax striatella</name>
    <dbReference type="NCBI Taxonomy" id="195883"/>
    <lineage>
        <taxon>Eukaryota</taxon>
        <taxon>Metazoa</taxon>
        <taxon>Ecdysozoa</taxon>
        <taxon>Arthropoda</taxon>
        <taxon>Hexapoda</taxon>
        <taxon>Insecta</taxon>
        <taxon>Pterygota</taxon>
        <taxon>Neoptera</taxon>
        <taxon>Paraneoptera</taxon>
        <taxon>Hemiptera</taxon>
        <taxon>Auchenorrhyncha</taxon>
        <taxon>Fulgoroidea</taxon>
        <taxon>Delphacidae</taxon>
        <taxon>Criomorphinae</taxon>
        <taxon>Laodelphax</taxon>
    </lineage>
</organism>
<dbReference type="InterPro" id="IPR005821">
    <property type="entry name" value="Ion_trans_dom"/>
</dbReference>
<feature type="domain" description="Ion transport" evidence="17">
    <location>
        <begin position="3"/>
        <end position="230"/>
    </location>
</feature>
<dbReference type="SMR" id="A0A482XLG3"/>
<dbReference type="InParanoid" id="A0A482XLG3"/>
<dbReference type="FunFam" id="1.20.120.350:FF:000008">
    <property type="entry name" value="Voltage-dependent T-type calcium channel subunit alpha"/>
    <property type="match status" value="1"/>
</dbReference>
<keyword evidence="12" id="KW-0325">Glycoprotein</keyword>
<feature type="region of interest" description="Disordered" evidence="15">
    <location>
        <begin position="2203"/>
        <end position="2231"/>
    </location>
</feature>
<evidence type="ECO:0000256" key="10">
    <source>
        <dbReference type="ARBA" id="ARBA00023065"/>
    </source>
</evidence>
<evidence type="ECO:0000256" key="7">
    <source>
        <dbReference type="ARBA" id="ARBA00022837"/>
    </source>
</evidence>
<evidence type="ECO:0000259" key="17">
    <source>
        <dbReference type="Pfam" id="PF00520"/>
    </source>
</evidence>
<feature type="region of interest" description="Disordered" evidence="15">
    <location>
        <begin position="293"/>
        <end position="317"/>
    </location>
</feature>
<keyword evidence="6" id="KW-0677">Repeat</keyword>
<feature type="transmembrane region" description="Helical" evidence="16">
    <location>
        <begin position="1806"/>
        <end position="1826"/>
    </location>
</feature>
<evidence type="ECO:0000256" key="2">
    <source>
        <dbReference type="ARBA" id="ARBA00022448"/>
    </source>
</evidence>
<keyword evidence="19" id="KW-1185">Reference proteome</keyword>
<keyword evidence="2" id="KW-0813">Transport</keyword>
<feature type="compositionally biased region" description="Polar residues" evidence="15">
    <location>
        <begin position="1064"/>
        <end position="1086"/>
    </location>
</feature>
<protein>
    <recommendedName>
        <fullName evidence="17">Ion transport domain-containing protein</fullName>
    </recommendedName>
</protein>
<feature type="domain" description="Ion transport" evidence="17">
    <location>
        <begin position="1671"/>
        <end position="1926"/>
    </location>
</feature>
<evidence type="ECO:0000313" key="19">
    <source>
        <dbReference type="Proteomes" id="UP000291343"/>
    </source>
</evidence>
<comment type="catalytic activity">
    <reaction evidence="14">
        <text>Ca(2+)(in) = Ca(2+)(out)</text>
        <dbReference type="Rhea" id="RHEA:29671"/>
        <dbReference type="ChEBI" id="CHEBI:29108"/>
    </reaction>
</comment>
<gene>
    <name evidence="18" type="ORF">LSTR_LSTR002629</name>
</gene>
<dbReference type="FunFam" id="1.10.287.70:FF:000120">
    <property type="entry name" value="Voltage-dependent T-type calcium channel subunit alpha"/>
    <property type="match status" value="1"/>
</dbReference>
<feature type="region of interest" description="Disordered" evidence="15">
    <location>
        <begin position="1224"/>
        <end position="1247"/>
    </location>
</feature>
<keyword evidence="8" id="KW-0851">Voltage-gated channel</keyword>
<feature type="region of interest" description="Disordered" evidence="15">
    <location>
        <begin position="1025"/>
        <end position="1161"/>
    </location>
</feature>
<dbReference type="FunFam" id="1.20.120.350:FF:000007">
    <property type="entry name" value="Voltage-dependent T-type calcium channel subunit alpha"/>
    <property type="match status" value="1"/>
</dbReference>
<dbReference type="GO" id="GO:0043005">
    <property type="term" value="C:neuron projection"/>
    <property type="evidence" value="ECO:0007669"/>
    <property type="project" value="TreeGrafter"/>
</dbReference>
<feature type="transmembrane region" description="Helical" evidence="16">
    <location>
        <begin position="1490"/>
        <end position="1512"/>
    </location>
</feature>
<dbReference type="FunFam" id="1.10.287.70:FF:000125">
    <property type="entry name" value="Voltage-dependent T-type calcium channel subunit alpha"/>
    <property type="match status" value="1"/>
</dbReference>
<evidence type="ECO:0000256" key="11">
    <source>
        <dbReference type="ARBA" id="ARBA00023136"/>
    </source>
</evidence>
<feature type="domain" description="Ion transport" evidence="17">
    <location>
        <begin position="594"/>
        <end position="848"/>
    </location>
</feature>
<keyword evidence="10" id="KW-0406">Ion transport</keyword>
<feature type="transmembrane region" description="Helical" evidence="16">
    <location>
        <begin position="1892"/>
        <end position="1916"/>
    </location>
</feature>
<dbReference type="FunCoup" id="A0A482XLG3">
    <property type="interactions" value="163"/>
</dbReference>
<feature type="domain" description="Ion transport" evidence="17">
    <location>
        <begin position="1354"/>
        <end position="1626"/>
    </location>
</feature>
<feature type="transmembrane region" description="Helical" evidence="16">
    <location>
        <begin position="1393"/>
        <end position="1414"/>
    </location>
</feature>
<keyword evidence="4" id="KW-0107">Calcium channel</keyword>
<dbReference type="Gene3D" id="1.20.120.350">
    <property type="entry name" value="Voltage-gated potassium channels. Chain C"/>
    <property type="match status" value="3"/>
</dbReference>
<feature type="transmembrane region" description="Helical" evidence="16">
    <location>
        <begin position="37"/>
        <end position="60"/>
    </location>
</feature>
<evidence type="ECO:0000256" key="13">
    <source>
        <dbReference type="ARBA" id="ARBA00023303"/>
    </source>
</evidence>
<sequence length="2248" mass="250203">MNLTAIRTIRVLRPLRAINRIPSMRILVMLLLDTLPMLGNVLLLCFFVFFIFGIVGVQLWEGILRQRCFLKPIPNVTYPKPLAAYYQYQEQDRDYICSKPEDNGMHTCGELPPYKHGDLICNNSALPWSNNIPNDTHCVNWNQYYTECKPQGHNPFQGTISFDNIGLAWVAIFLVISLEGWSDIMYYVQDAHSFWDWIYFVLLIVIGSFFMINLCLVVIATQFSETKKREMERMRLERARFQSTSTLASSTNNSEPTTCYAEIVKYVAHLWRRGKRRLAKKWRLFKYRRQQKKELKNSNKEGGEGVNNNGNGGNLEANVNLGSSLLLHAFQQDDEEGKKQGNDSLVNSPLGTPCTPRCIVASDNDEPMADESLVSPKRSALLRVPSFNNGAHKDTMDMSGSQLLSPPGTNAMTRRRSSVMFSDVVLLHGAAGNNCCSEQQQTRNICSSEKMTQAGDGTIWPPATAAAAPATAAAAAVSAAGDPVAAATSHQVQAATVAAGEAMTCQELLALSGALSAALPTGQLALDSLFSSLSKGVLGAHLSHSHYQDTRAHMEQIQQEWAAEKSNCGVRCGSGCCSTCLCTIRNCIKAMVEHKYFQQGILLAILINTFSMGIEYHNQPEELTVIVEISNIVFSAIFAFEMLLKIIAEGPFGYISNGFNVFDGIIVVLSVIELIQEYAGEGGGEGSSGLSVLRTFRLLRILKLVRFMPNLRRQLVVMLRTMDNVAVFFSLLILFIFIFSILGMYLFGGKFCMLSDGTRECNCVEIVTKHPQCVCDRKHFNNVLWATVTVFQILTQEDWNVVLFNGMEKTSHWAALYFVALMTFGNYVLFNLLVAILVEGFSSERNERREREARELARQQEQMRRKCSECICSAEFSSSCSNSESDSFAQDLKNEWSDTEGIRKMKKDNGHREKENVWKRRQRMNRAEYEAKCNIQKESKMLGKHHQQPQQGLPLPVVQPIAPAGGGGGQGAPIITHTAATPQDSPSTTATRHMDREFNNRHMMMPLCSSSLSIDSIDCSMSSQGSIPGLLRPPQMTVNNLNSPNSQPNYTLGVGPGPGRRISLASQSSNNGQSSIKRDSNPSVTSRFPRGSWKLSRPSMRRKSRTPSEPDEDQDIVLNNNNNNNHLLTSPMHPSDHSHCNGGLLGTIRNPLDRPSQQNNRLCPQSRTALSQGNCPMPQVAWVGGGASSGGGGGSGSLSRQNSMGGVSMCSMGHQALIPATSQPPPQIVKQQPPSTIPPTAPTPRVLPSRRDSALVVNMDNLTKPVNKLSDVTAPHSPLPKVKRIKPDLSERRESCIVHQSIPESEHNSPEPPQKIFFFFEPKGVLKERDDFSLYLFPIDSPFRLACEKFVTQKWFDNAVLLFIGLNCITLAMERPNIPPDSKERLFLATANYIFTVVFAAEMFVKVVAAGMFYGKEAYFTSGWNIMDGSLVIISIIDLLMSLVSSNSPRIFGILRVFRLLRSLRPLRVINRAPGLKLVVQTLLSSLRPIGNIVLICCTFFIIFGILGVQLFKGTFFYCEGPNIKNVRNRTDCLADRRNVWINRKYNFDDLGKALMSLFVLSSRDGWVNIMYTGLDAVGVDQQPIENYSEWRLLYFISFILLVGFFVLNMFVGVVVENFHRCREEQEKEERVRRMAKRAKQMEKKRRKMHEPPYYTNYSKSRLFVHNVVTSKYFDLAIAAVIGLNVITMALEFYMMPKALTYALKIFNYFFTAVFILESIMKLVALGFHLYLKDRWNLLDVCIVILSIVGIALEEVESKIIPINPTIIRVMRVLRIARVLKLLKMAKGIRALLDTVMQALPQVGNLGLLFFLLFFIFAALGVELFGRLECSEEQPCQGLGEHAHFSNFGMAFLTLFRVATGDNWNGIMKDTLRDDCDDQADCVRNCCVHAGIAPIFFVIFVLMAQFVLVNVVVAVLMKHLEESHKQVEMEDELDMEVELEREMAAEEEEEFCLQMALEQDAIHRPLAKVLSLPANFTFSNTSEFSPKAKKRRASINSWSRAREEAFAKNNKRRQTLHGPALIPPAYPATGYTTVYTTAQDKDNIAAAASSNRHSFGSKRHMPVRRVSSDSAATHAQSGDREPISRSALLAVPGLSGSCRQLDLSLATAAVSDAAVSSDDISPECVSPAVLLVPPPYPEASTAVDEISSTSKSDQGIQITVVEDSSGCPDDKPSPQQPLDSRCLQEGVVTPGQGQRVRIRLCDTRLDSGIGDDKHSQESQPSSSGACDEPEVIDSHQVIVQVQHSADLS</sequence>
<evidence type="ECO:0000256" key="1">
    <source>
        <dbReference type="ARBA" id="ARBA00004141"/>
    </source>
</evidence>